<organism evidence="2">
    <name type="scientific">Lichtheimia ramosa</name>
    <dbReference type="NCBI Taxonomy" id="688394"/>
    <lineage>
        <taxon>Eukaryota</taxon>
        <taxon>Fungi</taxon>
        <taxon>Fungi incertae sedis</taxon>
        <taxon>Mucoromycota</taxon>
        <taxon>Mucoromycotina</taxon>
        <taxon>Mucoromycetes</taxon>
        <taxon>Mucorales</taxon>
        <taxon>Lichtheimiaceae</taxon>
        <taxon>Lichtheimia</taxon>
    </lineage>
</organism>
<reference evidence="2" key="1">
    <citation type="journal article" date="2014" name="Genome Announc.">
        <title>De novo whole-genome sequence and genome annotation of Lichtheimia ramosa.</title>
        <authorList>
            <person name="Linde J."/>
            <person name="Schwartze V."/>
            <person name="Binder U."/>
            <person name="Lass-Florl C."/>
            <person name="Voigt K."/>
            <person name="Horn F."/>
        </authorList>
    </citation>
    <scope>NUCLEOTIDE SEQUENCE</scope>
    <source>
        <strain evidence="2">JMRC FSU:6197</strain>
    </source>
</reference>
<dbReference type="AlphaFoldDB" id="A0A077WQP6"/>
<feature type="transmembrane region" description="Helical" evidence="1">
    <location>
        <begin position="20"/>
        <end position="40"/>
    </location>
</feature>
<evidence type="ECO:0000256" key="1">
    <source>
        <dbReference type="SAM" id="Phobius"/>
    </source>
</evidence>
<keyword evidence="1" id="KW-0812">Transmembrane</keyword>
<dbReference type="EMBL" id="LK023335">
    <property type="protein sequence ID" value="CDS09715.1"/>
    <property type="molecule type" value="Genomic_DNA"/>
</dbReference>
<feature type="transmembrane region" description="Helical" evidence="1">
    <location>
        <begin position="78"/>
        <end position="101"/>
    </location>
</feature>
<proteinExistence type="predicted"/>
<keyword evidence="1" id="KW-1133">Transmembrane helix</keyword>
<protein>
    <submittedName>
        <fullName evidence="2">Uncharacterized protein</fullName>
    </submittedName>
</protein>
<name>A0A077WQP6_9FUNG</name>
<evidence type="ECO:0000313" key="2">
    <source>
        <dbReference type="EMBL" id="CDS09715.1"/>
    </source>
</evidence>
<keyword evidence="1" id="KW-0472">Membrane</keyword>
<accession>A0A077WQP6</accession>
<sequence>MSTTLAVLLNIKRLWFRQVVVCAGVFLASSFLFLCSSSSFPFSFDCMSRMNDTAQAFLCLKQVSDSREQPRDTIETHVWLRIIFVLQSAFCTVSCSFALFVTMSPTLKSLSSIRAALQ</sequence>
<gene>
    <name evidence="2" type="ORF">LRAMOSA02392</name>
</gene>